<reference evidence="1 2" key="1">
    <citation type="submission" date="2019-04" db="EMBL/GenBank/DDBJ databases">
        <title>Nine Novel Phages from a Plateau Lake in Southwest China Provide Insights into Aeromonas Phage Diversity.</title>
        <authorList>
            <person name="Xiao W."/>
        </authorList>
    </citation>
    <scope>NUCLEOTIDE SEQUENCE [LARGE SCALE GENOMIC DNA]</scope>
</reference>
<evidence type="ECO:0000313" key="1">
    <source>
        <dbReference type="EMBL" id="QDB73838.1"/>
    </source>
</evidence>
<dbReference type="Proteomes" id="UP000318122">
    <property type="component" value="Segment"/>
</dbReference>
<keyword evidence="2" id="KW-1185">Reference proteome</keyword>
<name>A0A4Y5TWU9_9CAUD</name>
<proteinExistence type="predicted"/>
<sequence>MSNETDLDWLARNVNEWPKGDSVDGLALGCTFFDTGVCRSVHVYAADGSDYTTIKESEWLSRRAELQNKPSWKDAPEWAQWMAQDEDGEWWFFSGKPKAQSVSFDERDSGISADYAKKGETLGDWRDTLEKRPADLSEQAVTARLNEATDNVLAAVPELMTDKYKFTPFTSIEDNQEKDMKQDSGWFERGELPPVGARVNVDGPGLVYGDGERDCEVLTHVEDTAVVRMSYGLGCFQSHALSPSRTEREVAIEEMCNVAGLDGLVFGLVAGKLYDAGYRKESK</sequence>
<accession>A0A4Y5TWU9</accession>
<gene>
    <name evidence="1" type="ORF">2D05_007</name>
</gene>
<evidence type="ECO:0000313" key="2">
    <source>
        <dbReference type="Proteomes" id="UP000318122"/>
    </source>
</evidence>
<protein>
    <submittedName>
        <fullName evidence="1">Uncharacterized protein</fullName>
    </submittedName>
</protein>
<organism evidence="1 2">
    <name type="scientific">Aeromonas phage 2_D05</name>
    <dbReference type="NCBI Taxonomy" id="2588098"/>
    <lineage>
        <taxon>Viruses</taxon>
        <taxon>Duplodnaviria</taxon>
        <taxon>Heunggongvirae</taxon>
        <taxon>Uroviricota</taxon>
        <taxon>Caudoviricetes</taxon>
        <taxon>Kunmingvirus</taxon>
        <taxon>Kunmingvirus kv2D05</taxon>
    </lineage>
</organism>
<dbReference type="EMBL" id="MK804891">
    <property type="protein sequence ID" value="QDB73838.1"/>
    <property type="molecule type" value="Genomic_DNA"/>
</dbReference>